<dbReference type="OrthoDB" id="5986644at2"/>
<keyword evidence="2" id="KW-0732">Signal</keyword>
<evidence type="ECO:0000256" key="1">
    <source>
        <dbReference type="SAM" id="Phobius"/>
    </source>
</evidence>
<dbReference type="RefSeq" id="WP_099861576.1">
    <property type="nucleotide sequence ID" value="NZ_PEOG01000023.1"/>
</dbReference>
<evidence type="ECO:0000256" key="2">
    <source>
        <dbReference type="SAM" id="SignalP"/>
    </source>
</evidence>
<gene>
    <name evidence="3" type="ORF">CS062_10345</name>
</gene>
<keyword evidence="1" id="KW-1133">Transmembrane helix</keyword>
<feature type="chain" id="PRO_5013661444" evidence="2">
    <location>
        <begin position="27"/>
        <end position="147"/>
    </location>
</feature>
<keyword evidence="1" id="KW-0472">Membrane</keyword>
<accession>A0A2G9CA90</accession>
<organism evidence="3 4">
    <name type="scientific">Roseateles chitinivorans</name>
    <dbReference type="NCBI Taxonomy" id="2917965"/>
    <lineage>
        <taxon>Bacteria</taxon>
        <taxon>Pseudomonadati</taxon>
        <taxon>Pseudomonadota</taxon>
        <taxon>Betaproteobacteria</taxon>
        <taxon>Burkholderiales</taxon>
        <taxon>Sphaerotilaceae</taxon>
        <taxon>Roseateles</taxon>
    </lineage>
</organism>
<comment type="caution">
    <text evidence="3">The sequence shown here is derived from an EMBL/GenBank/DDBJ whole genome shotgun (WGS) entry which is preliminary data.</text>
</comment>
<feature type="signal peptide" evidence="2">
    <location>
        <begin position="1"/>
        <end position="26"/>
    </location>
</feature>
<sequence>MRARLSLISVLTAATLALAASGAARAHGGPSDASAALSAVPVAISVVAPSVVLSAGATFVVVAIESTARGTVWVLERASDGARISVEFSGKVVAGVATSIGTAVVVTAISTGYVLSAAGEAIAFIPNEIGASLLHNERVTHRDRVTP</sequence>
<dbReference type="EMBL" id="PEOG01000023">
    <property type="protein sequence ID" value="PIM53272.1"/>
    <property type="molecule type" value="Genomic_DNA"/>
</dbReference>
<proteinExistence type="predicted"/>
<name>A0A2G9CA90_9BURK</name>
<dbReference type="AlphaFoldDB" id="A0A2G9CA90"/>
<dbReference type="Proteomes" id="UP000231501">
    <property type="component" value="Unassembled WGS sequence"/>
</dbReference>
<evidence type="ECO:0000313" key="4">
    <source>
        <dbReference type="Proteomes" id="UP000231501"/>
    </source>
</evidence>
<protein>
    <submittedName>
        <fullName evidence="3">Uncharacterized protein</fullName>
    </submittedName>
</protein>
<feature type="transmembrane region" description="Helical" evidence="1">
    <location>
        <begin position="42"/>
        <end position="64"/>
    </location>
</feature>
<keyword evidence="4" id="KW-1185">Reference proteome</keyword>
<keyword evidence="1" id="KW-0812">Transmembrane</keyword>
<reference evidence="3 4" key="1">
    <citation type="submission" date="2017-11" db="EMBL/GenBank/DDBJ databases">
        <title>Draft genome sequence of Mitsuaria sp. HWN-4.</title>
        <authorList>
            <person name="Gundlapally S.R."/>
        </authorList>
    </citation>
    <scope>NUCLEOTIDE SEQUENCE [LARGE SCALE GENOMIC DNA]</scope>
    <source>
        <strain evidence="3 4">HWN-4</strain>
    </source>
</reference>
<evidence type="ECO:0000313" key="3">
    <source>
        <dbReference type="EMBL" id="PIM53272.1"/>
    </source>
</evidence>